<proteinExistence type="predicted"/>
<comment type="caution">
    <text evidence="2">The sequence shown here is derived from an EMBL/GenBank/DDBJ whole genome shotgun (WGS) entry which is preliminary data.</text>
</comment>
<protein>
    <submittedName>
        <fullName evidence="2">Uncharacterized protein</fullName>
    </submittedName>
</protein>
<dbReference type="Proteomes" id="UP000240228">
    <property type="component" value="Unassembled WGS sequence"/>
</dbReference>
<gene>
    <name evidence="2" type="ORF">CPA40_10860</name>
</gene>
<sequence length="65" mass="7233">MIVWDVFFFLYVILIVAVIAMTPMWDDASVFGVVGLALDIIVACSFISDCNWTPVWIGTVVVTFT</sequence>
<evidence type="ECO:0000313" key="2">
    <source>
        <dbReference type="EMBL" id="PST45460.1"/>
    </source>
</evidence>
<keyword evidence="1" id="KW-1133">Transmembrane helix</keyword>
<keyword evidence="1" id="KW-0472">Membrane</keyword>
<feature type="transmembrane region" description="Helical" evidence="1">
    <location>
        <begin position="6"/>
        <end position="23"/>
    </location>
</feature>
<accession>A0A2T3G7H9</accession>
<name>A0A2T3G7H9_9BIFI</name>
<evidence type="ECO:0000256" key="1">
    <source>
        <dbReference type="SAM" id="Phobius"/>
    </source>
</evidence>
<keyword evidence="3" id="KW-1185">Reference proteome</keyword>
<dbReference type="EMBL" id="NWTX01000035">
    <property type="protein sequence ID" value="PST45460.1"/>
    <property type="molecule type" value="Genomic_DNA"/>
</dbReference>
<keyword evidence="1" id="KW-0812">Transmembrane</keyword>
<evidence type="ECO:0000313" key="3">
    <source>
        <dbReference type="Proteomes" id="UP000240228"/>
    </source>
</evidence>
<dbReference type="RefSeq" id="WP_107044912.1">
    <property type="nucleotide sequence ID" value="NZ_NWTX01000035.1"/>
</dbReference>
<dbReference type="AlphaFoldDB" id="A0A2T3G7H9"/>
<reference evidence="2 3" key="2">
    <citation type="submission" date="2018-03" db="EMBL/GenBank/DDBJ databases">
        <title>The comparative genomics of Bifidobacterium callitrichos reflects dietary carbohydrate utilization within the common marmoset gut.</title>
        <authorList>
            <person name="Rani A."/>
        </authorList>
    </citation>
    <scope>NUCLEOTIDE SEQUENCE [LARGE SCALE GENOMIC DNA]</scope>
    <source>
        <strain evidence="2 3">UMA51805</strain>
    </source>
</reference>
<organism evidence="2 3">
    <name type="scientific">Bifidobacterium callitrichos</name>
    <dbReference type="NCBI Taxonomy" id="762209"/>
    <lineage>
        <taxon>Bacteria</taxon>
        <taxon>Bacillati</taxon>
        <taxon>Actinomycetota</taxon>
        <taxon>Actinomycetes</taxon>
        <taxon>Bifidobacteriales</taxon>
        <taxon>Bifidobacteriaceae</taxon>
        <taxon>Bifidobacterium</taxon>
    </lineage>
</organism>
<reference evidence="3" key="1">
    <citation type="submission" date="2017-09" db="EMBL/GenBank/DDBJ databases">
        <authorList>
            <person name="Sela D.A."/>
            <person name="Albert K."/>
        </authorList>
    </citation>
    <scope>NUCLEOTIDE SEQUENCE [LARGE SCALE GENOMIC DNA]</scope>
    <source>
        <strain evidence="3">UMA51805</strain>
    </source>
</reference>